<name>A0A508A462_9ACTO</name>
<protein>
    <submittedName>
        <fullName evidence="1">Uncharacterized protein</fullName>
    </submittedName>
</protein>
<gene>
    <name evidence="1" type="ORF">FK256_06405</name>
</gene>
<comment type="caution">
    <text evidence="1">The sequence shown here is derived from an EMBL/GenBank/DDBJ whole genome shotgun (WGS) entry which is preliminary data.</text>
</comment>
<evidence type="ECO:0000313" key="2">
    <source>
        <dbReference type="Proteomes" id="UP000319010"/>
    </source>
</evidence>
<reference evidence="1 2" key="1">
    <citation type="submission" date="2019-06" db="EMBL/GenBank/DDBJ databases">
        <title>Draft genome sequence of Actinomyces johnsonii CCUG 34287T.</title>
        <authorList>
            <person name="Salva-Serra F."/>
            <person name="Cardew S."/>
            <person name="Moore E."/>
        </authorList>
    </citation>
    <scope>NUCLEOTIDE SEQUENCE [LARGE SCALE GENOMIC DNA]</scope>
    <source>
        <strain evidence="1 2">CCUG 34287</strain>
    </source>
</reference>
<organism evidence="1 2">
    <name type="scientific">Actinomyces johnsonii</name>
    <dbReference type="NCBI Taxonomy" id="544581"/>
    <lineage>
        <taxon>Bacteria</taxon>
        <taxon>Bacillati</taxon>
        <taxon>Actinomycetota</taxon>
        <taxon>Actinomycetes</taxon>
        <taxon>Actinomycetales</taxon>
        <taxon>Actinomycetaceae</taxon>
        <taxon>Actinomyces</taxon>
    </lineage>
</organism>
<dbReference type="AlphaFoldDB" id="A0A508A462"/>
<evidence type="ECO:0000313" key="1">
    <source>
        <dbReference type="EMBL" id="TQD43553.1"/>
    </source>
</evidence>
<dbReference type="EMBL" id="VICB01000006">
    <property type="protein sequence ID" value="TQD43553.1"/>
    <property type="molecule type" value="Genomic_DNA"/>
</dbReference>
<accession>A0A508A462</accession>
<dbReference type="Proteomes" id="UP000319010">
    <property type="component" value="Unassembled WGS sequence"/>
</dbReference>
<proteinExistence type="predicted"/>
<sequence length="99" mass="10799">MKTYSTSTYLKVNDKSRANELCGLLRRVLDEAADGVEHVDYDEVRALPSVGSIYVGLLVRADSAQQAAERAEKVYESALNLMGDAAGEVSRRQTSLAYA</sequence>
<dbReference type="RefSeq" id="WP_021607258.1">
    <property type="nucleotide sequence ID" value="NZ_CAURQG010000017.1"/>
</dbReference>